<proteinExistence type="predicted"/>
<dbReference type="InterPro" id="IPR015947">
    <property type="entry name" value="PUA-like_sf"/>
</dbReference>
<evidence type="ECO:0000256" key="1">
    <source>
        <dbReference type="SAM" id="Coils"/>
    </source>
</evidence>
<feature type="domain" description="Lon N-terminal" evidence="2">
    <location>
        <begin position="3"/>
        <end position="166"/>
    </location>
</feature>
<dbReference type="EMBL" id="BBZA01000138">
    <property type="protein sequence ID" value="GAP63366.1"/>
    <property type="molecule type" value="Genomic_DNA"/>
</dbReference>
<accession>A0A0M8KA32</accession>
<keyword evidence="1" id="KW-0175">Coiled coil</keyword>
<dbReference type="AlphaFoldDB" id="A0A0M8KA32"/>
<comment type="caution">
    <text evidence="3">The sequence shown here is derived from an EMBL/GenBank/DDBJ whole genome shotgun (WGS) entry which is preliminary data.</text>
</comment>
<organism evidence="3 4">
    <name type="scientific">Ardenticatena maritima</name>
    <dbReference type="NCBI Taxonomy" id="872965"/>
    <lineage>
        <taxon>Bacteria</taxon>
        <taxon>Bacillati</taxon>
        <taxon>Chloroflexota</taxon>
        <taxon>Ardenticatenia</taxon>
        <taxon>Ardenticatenales</taxon>
        <taxon>Ardenticatenaceae</taxon>
        <taxon>Ardenticatena</taxon>
    </lineage>
</organism>
<sequence>MPPSARAIVEQCYREESPMAVVYARHGRIPQRWPRVGTAGYVTQVEEVDTDVLKCAIIGGERIWVEGVRAHGEYPHAYIAPFPLEETEHDMLHTLTADVRRRLLTYLGLLEAIQGEPLTRQNIPEAPLAVAFFTAIAVQLPGNIKEFLLAIPSLRQLLLTEIEMLRHEIALLEEMAERYRKNAMPELIDTPLGAVSLN</sequence>
<evidence type="ECO:0000259" key="2">
    <source>
        <dbReference type="Pfam" id="PF02190"/>
    </source>
</evidence>
<dbReference type="SUPFAM" id="SSF88697">
    <property type="entry name" value="PUA domain-like"/>
    <property type="match status" value="1"/>
</dbReference>
<evidence type="ECO:0000313" key="3">
    <source>
        <dbReference type="EMBL" id="GAP63366.1"/>
    </source>
</evidence>
<dbReference type="InterPro" id="IPR003111">
    <property type="entry name" value="Lon_prtase_N"/>
</dbReference>
<gene>
    <name evidence="3" type="ORF">ARMA_1789</name>
</gene>
<keyword evidence="4" id="KW-1185">Reference proteome</keyword>
<evidence type="ECO:0000313" key="4">
    <source>
        <dbReference type="Proteomes" id="UP000037784"/>
    </source>
</evidence>
<dbReference type="InParanoid" id="A0A0M8KA32"/>
<dbReference type="STRING" id="872965.SE16_03865"/>
<dbReference type="Proteomes" id="UP000037784">
    <property type="component" value="Unassembled WGS sequence"/>
</dbReference>
<dbReference type="Pfam" id="PF02190">
    <property type="entry name" value="LON_substr_bdg"/>
    <property type="match status" value="1"/>
</dbReference>
<protein>
    <recommendedName>
        <fullName evidence="2">Lon N-terminal domain-containing protein</fullName>
    </recommendedName>
</protein>
<reference evidence="3 4" key="1">
    <citation type="journal article" date="2015" name="Genome Announc.">
        <title>Draft Genome Sequence of a Heterotrophic Facultative Anaerobic Thermophilic Bacterium, Ardenticatena maritima Strain 110ST.</title>
        <authorList>
            <person name="Kawaichi S."/>
            <person name="Yoshida T."/>
            <person name="Sako Y."/>
            <person name="Nakamura R."/>
        </authorList>
    </citation>
    <scope>NUCLEOTIDE SEQUENCE [LARGE SCALE GENOMIC DNA]</scope>
    <source>
        <strain evidence="3 4">110S</strain>
    </source>
</reference>
<reference evidence="4" key="2">
    <citation type="submission" date="2015-08" db="EMBL/GenBank/DDBJ databases">
        <title>Draft Genome Sequence of a Heterotrophic Facultative Anaerobic Bacterium Ardenticatena maritima Strain 110S.</title>
        <authorList>
            <person name="Kawaichi S."/>
            <person name="Yoshida T."/>
            <person name="Sako Y."/>
            <person name="Nakamura R."/>
        </authorList>
    </citation>
    <scope>NUCLEOTIDE SEQUENCE [LARGE SCALE GENOMIC DNA]</scope>
    <source>
        <strain evidence="4">110S</strain>
    </source>
</reference>
<name>A0A0M8KA32_9CHLR</name>
<feature type="coiled-coil region" evidence="1">
    <location>
        <begin position="155"/>
        <end position="182"/>
    </location>
</feature>